<keyword evidence="2" id="KW-0813">Transport</keyword>
<dbReference type="eggNOG" id="COG3842">
    <property type="taxonomic scope" value="Bacteria"/>
</dbReference>
<dbReference type="Pfam" id="PF17912">
    <property type="entry name" value="OB_MalK"/>
    <property type="match status" value="1"/>
</dbReference>
<dbReference type="PANTHER" id="PTHR43875">
    <property type="entry name" value="MALTODEXTRIN IMPORT ATP-BINDING PROTEIN MSMX"/>
    <property type="match status" value="1"/>
</dbReference>
<comment type="subcellular location">
    <subcellularLocation>
        <location evidence="1">Cell inner membrane</location>
        <topology evidence="1">Peripheral membrane protein</topology>
        <orientation evidence="1">Cytoplasmic side</orientation>
    </subcellularLocation>
</comment>
<evidence type="ECO:0000256" key="5">
    <source>
        <dbReference type="ARBA" id="ARBA00022840"/>
    </source>
</evidence>
<dbReference type="GO" id="GO:0016887">
    <property type="term" value="F:ATP hydrolysis activity"/>
    <property type="evidence" value="ECO:0007669"/>
    <property type="project" value="InterPro"/>
</dbReference>
<dbReference type="SUPFAM" id="SSF52540">
    <property type="entry name" value="P-loop containing nucleoside triphosphate hydrolases"/>
    <property type="match status" value="1"/>
</dbReference>
<evidence type="ECO:0000256" key="12">
    <source>
        <dbReference type="ARBA" id="ARBA00080647"/>
    </source>
</evidence>
<proteinExistence type="predicted"/>
<dbReference type="EMBL" id="MVIM01000002">
    <property type="protein sequence ID" value="ORB67603.1"/>
    <property type="molecule type" value="Genomic_DNA"/>
</dbReference>
<dbReference type="AlphaFoldDB" id="A0A1X0JXG9"/>
<dbReference type="InterPro" id="IPR012340">
    <property type="entry name" value="NA-bd_OB-fold"/>
</dbReference>
<keyword evidence="6" id="KW-1278">Translocase</keyword>
<dbReference type="RefSeq" id="WP_083123878.1">
    <property type="nucleotide sequence ID" value="NZ_MVIM01000002.1"/>
</dbReference>
<evidence type="ECO:0000313" key="16">
    <source>
        <dbReference type="Proteomes" id="UP000192411"/>
    </source>
</evidence>
<evidence type="ECO:0000256" key="9">
    <source>
        <dbReference type="ARBA" id="ARBA00056091"/>
    </source>
</evidence>
<evidence type="ECO:0000256" key="4">
    <source>
        <dbReference type="ARBA" id="ARBA00022741"/>
    </source>
</evidence>
<keyword evidence="3" id="KW-1003">Cell membrane</keyword>
<reference evidence="15 16" key="1">
    <citation type="submission" date="2017-02" db="EMBL/GenBank/DDBJ databases">
        <title>The new phylogeny of genus Mycobacterium.</title>
        <authorList>
            <person name="Tortoli E."/>
            <person name="Trovato A."/>
            <person name="Cirillo D.M."/>
        </authorList>
    </citation>
    <scope>NUCLEOTIDE SEQUENCE [LARGE SCALE GENOMIC DNA]</scope>
    <source>
        <strain evidence="15 16">DSM 44338</strain>
    </source>
</reference>
<dbReference type="InterPro" id="IPR027417">
    <property type="entry name" value="P-loop_NTPase"/>
</dbReference>
<comment type="catalytic activity">
    <reaction evidence="8">
        <text>alpha,alpha-trehalose(out) + ATP + H2O = alpha,alpha-trehalose(in) + ADP + phosphate + H(+)</text>
        <dbReference type="Rhea" id="RHEA:75203"/>
        <dbReference type="ChEBI" id="CHEBI:15377"/>
        <dbReference type="ChEBI" id="CHEBI:15378"/>
        <dbReference type="ChEBI" id="CHEBI:16551"/>
        <dbReference type="ChEBI" id="CHEBI:30616"/>
        <dbReference type="ChEBI" id="CHEBI:43474"/>
        <dbReference type="ChEBI" id="CHEBI:456216"/>
    </reaction>
</comment>
<comment type="function">
    <text evidence="9">Part of the ABC transporter complex LpqY-SugA-SugB-SugC, which is highly specific for uptake of trehalose. Involved in the recycling of extracellular trehalose released from trehalose-containing molecules synthesized by M.tuberculosis. Trehalose uptake is essential for virulence. Responsible for energy coupling to the transport system.</text>
</comment>
<dbReference type="PROSITE" id="PS00211">
    <property type="entry name" value="ABC_TRANSPORTER_1"/>
    <property type="match status" value="1"/>
</dbReference>
<keyword evidence="5 15" id="KW-0067">ATP-binding</keyword>
<protein>
    <recommendedName>
        <fullName evidence="11">Trehalose import ATP-binding protein SugC</fullName>
    </recommendedName>
    <alternativeName>
        <fullName evidence="13">Nucleotide-binding domain of SugABC transporter</fullName>
    </alternativeName>
    <alternativeName>
        <fullName evidence="12">SugABC transporter ATPase SugC</fullName>
    </alternativeName>
</protein>
<evidence type="ECO:0000313" key="15">
    <source>
        <dbReference type="EMBL" id="ORB67603.1"/>
    </source>
</evidence>
<dbReference type="SMART" id="SM00382">
    <property type="entry name" value="AAA"/>
    <property type="match status" value="1"/>
</dbReference>
<dbReference type="SUPFAM" id="SSF50331">
    <property type="entry name" value="MOP-like"/>
    <property type="match status" value="1"/>
</dbReference>
<feature type="domain" description="ABC transporter" evidence="14">
    <location>
        <begin position="4"/>
        <end position="235"/>
    </location>
</feature>
<dbReference type="InterPro" id="IPR008995">
    <property type="entry name" value="Mo/tungstate-bd_C_term_dom"/>
</dbReference>
<dbReference type="PROSITE" id="PS50893">
    <property type="entry name" value="ABC_TRANSPORTER_2"/>
    <property type="match status" value="1"/>
</dbReference>
<accession>A0A1X0JXG9</accession>
<dbReference type="Proteomes" id="UP000192411">
    <property type="component" value="Unassembled WGS sequence"/>
</dbReference>
<dbReference type="CDD" id="cd03301">
    <property type="entry name" value="ABC_MalK_N"/>
    <property type="match status" value="1"/>
</dbReference>
<dbReference type="InterPro" id="IPR017871">
    <property type="entry name" value="ABC_transporter-like_CS"/>
</dbReference>
<evidence type="ECO:0000259" key="14">
    <source>
        <dbReference type="PROSITE" id="PS50893"/>
    </source>
</evidence>
<dbReference type="STRING" id="75922.BST47_03735"/>
<dbReference type="NCBIfam" id="NF008653">
    <property type="entry name" value="PRK11650.1"/>
    <property type="match status" value="1"/>
</dbReference>
<evidence type="ECO:0000256" key="2">
    <source>
        <dbReference type="ARBA" id="ARBA00022448"/>
    </source>
</evidence>
<keyword evidence="4" id="KW-0547">Nucleotide-binding</keyword>
<dbReference type="InterPro" id="IPR047641">
    <property type="entry name" value="ABC_transpr_MalK/UgpC-like"/>
</dbReference>
<dbReference type="OrthoDB" id="9802264at2"/>
<comment type="subunit">
    <text evidence="10">Monomer. Homodimerizes in the presence of ATP. The complex is composed of two ATP-binding proteins (SugC), two transmembrane proteins (SugA and SugB) and a solute-binding protein (LpqY).</text>
</comment>
<dbReference type="GO" id="GO:0055052">
    <property type="term" value="C:ATP-binding cassette (ABC) transporter complex, substrate-binding subunit-containing"/>
    <property type="evidence" value="ECO:0007669"/>
    <property type="project" value="TreeGrafter"/>
</dbReference>
<gene>
    <name evidence="15" type="ORF">BST47_03735</name>
</gene>
<sequence>MAEIVLDRVTKSYAGGATAVKDLSMTIADGEFIILVGPSGCGKSTTLNMIAGLEEISSGELRIGGERVNEKAPKDRDIAMVFQSYALYPHMTVRQNIAFPLTLAKMNKAEITQKVEEAAKVLDLTQFLDRKPAQLSGGQRQRVAMGRAIVRNPKAFLMDEPLSNLDAKLRVQMRSEIARLQDKLGTTTVYVTHDQTEAMTLGDRVVVLLAGEAQQIGTPEELYNRPANLFVAGFIGSPAMNFFPATLTDVGVRLPFGEVTLTQEVHDLIARHQTPNNVIVGIRPEHLEDAAVMDGYARIRALTFDVTVDFVESLGADKYLHFQSEGEGAQAAQLAELASESGAAENEFVARVSTESQAKQGDTVQLAFDTSKLTIFDADTGMNLTLPDATPAPAE</sequence>
<dbReference type="InterPro" id="IPR040582">
    <property type="entry name" value="OB_MalK-like"/>
</dbReference>
<evidence type="ECO:0000256" key="6">
    <source>
        <dbReference type="ARBA" id="ARBA00022967"/>
    </source>
</evidence>
<dbReference type="Gene3D" id="3.40.50.300">
    <property type="entry name" value="P-loop containing nucleotide triphosphate hydrolases"/>
    <property type="match status" value="1"/>
</dbReference>
<dbReference type="Gene3D" id="2.40.50.100">
    <property type="match status" value="1"/>
</dbReference>
<evidence type="ECO:0000256" key="13">
    <source>
        <dbReference type="ARBA" id="ARBA00082626"/>
    </source>
</evidence>
<dbReference type="FunFam" id="3.40.50.300:FF:000042">
    <property type="entry name" value="Maltose/maltodextrin ABC transporter, ATP-binding protein"/>
    <property type="match status" value="1"/>
</dbReference>
<name>A0A1X0JXG9_9MYCO</name>
<evidence type="ECO:0000256" key="10">
    <source>
        <dbReference type="ARBA" id="ARBA00063658"/>
    </source>
</evidence>
<dbReference type="InterPro" id="IPR015855">
    <property type="entry name" value="ABC_transpr_MalK-like"/>
</dbReference>
<dbReference type="PANTHER" id="PTHR43875:SF15">
    <property type="entry name" value="TREHALOSE IMPORT ATP-BINDING PROTEIN SUGC"/>
    <property type="match status" value="1"/>
</dbReference>
<keyword evidence="16" id="KW-1185">Reference proteome</keyword>
<evidence type="ECO:0000256" key="7">
    <source>
        <dbReference type="ARBA" id="ARBA00023136"/>
    </source>
</evidence>
<dbReference type="GO" id="GO:0008643">
    <property type="term" value="P:carbohydrate transport"/>
    <property type="evidence" value="ECO:0007669"/>
    <property type="project" value="InterPro"/>
</dbReference>
<dbReference type="InterPro" id="IPR003439">
    <property type="entry name" value="ABC_transporter-like_ATP-bd"/>
</dbReference>
<dbReference type="GO" id="GO:0005524">
    <property type="term" value="F:ATP binding"/>
    <property type="evidence" value="ECO:0007669"/>
    <property type="project" value="UniProtKB-KW"/>
</dbReference>
<dbReference type="Gene3D" id="2.40.50.140">
    <property type="entry name" value="Nucleic acid-binding proteins"/>
    <property type="match status" value="1"/>
</dbReference>
<dbReference type="GO" id="GO:0140359">
    <property type="term" value="F:ABC-type transporter activity"/>
    <property type="evidence" value="ECO:0007669"/>
    <property type="project" value="InterPro"/>
</dbReference>
<comment type="caution">
    <text evidence="15">The sequence shown here is derived from an EMBL/GenBank/DDBJ whole genome shotgun (WGS) entry which is preliminary data.</text>
</comment>
<evidence type="ECO:0000256" key="1">
    <source>
        <dbReference type="ARBA" id="ARBA00004515"/>
    </source>
</evidence>
<dbReference type="InterPro" id="IPR003593">
    <property type="entry name" value="AAA+_ATPase"/>
</dbReference>
<organism evidence="15 16">
    <name type="scientific">Mycolicibacterium tusciae</name>
    <dbReference type="NCBI Taxonomy" id="75922"/>
    <lineage>
        <taxon>Bacteria</taxon>
        <taxon>Bacillati</taxon>
        <taxon>Actinomycetota</taxon>
        <taxon>Actinomycetes</taxon>
        <taxon>Mycobacteriales</taxon>
        <taxon>Mycobacteriaceae</taxon>
        <taxon>Mycolicibacterium</taxon>
    </lineage>
</organism>
<evidence type="ECO:0000256" key="11">
    <source>
        <dbReference type="ARBA" id="ARBA00072105"/>
    </source>
</evidence>
<dbReference type="Pfam" id="PF00005">
    <property type="entry name" value="ABC_tran"/>
    <property type="match status" value="1"/>
</dbReference>
<evidence type="ECO:0000256" key="8">
    <source>
        <dbReference type="ARBA" id="ARBA00050305"/>
    </source>
</evidence>
<keyword evidence="7" id="KW-0472">Membrane</keyword>
<evidence type="ECO:0000256" key="3">
    <source>
        <dbReference type="ARBA" id="ARBA00022475"/>
    </source>
</evidence>